<dbReference type="Pfam" id="PF00059">
    <property type="entry name" value="Lectin_C"/>
    <property type="match status" value="1"/>
</dbReference>
<dbReference type="InterPro" id="IPR033989">
    <property type="entry name" value="CD209-like_CTLD"/>
</dbReference>
<dbReference type="OrthoDB" id="6133475at2759"/>
<reference evidence="5" key="1">
    <citation type="submission" date="2021-04" db="EMBL/GenBank/DDBJ databases">
        <authorList>
            <consortium name="Wellcome Sanger Institute Data Sharing"/>
        </authorList>
    </citation>
    <scope>NUCLEOTIDE SEQUENCE [LARGE SCALE GENOMIC DNA]</scope>
</reference>
<dbReference type="Proteomes" id="UP000265040">
    <property type="component" value="Chromosome 1"/>
</dbReference>
<keyword evidence="3" id="KW-0812">Transmembrane</keyword>
<organism evidence="5 6">
    <name type="scientific">Anabas testudineus</name>
    <name type="common">Climbing perch</name>
    <name type="synonym">Anthias testudineus</name>
    <dbReference type="NCBI Taxonomy" id="64144"/>
    <lineage>
        <taxon>Eukaryota</taxon>
        <taxon>Metazoa</taxon>
        <taxon>Chordata</taxon>
        <taxon>Craniata</taxon>
        <taxon>Vertebrata</taxon>
        <taxon>Euteleostomi</taxon>
        <taxon>Actinopterygii</taxon>
        <taxon>Neopterygii</taxon>
        <taxon>Teleostei</taxon>
        <taxon>Neoteleostei</taxon>
        <taxon>Acanthomorphata</taxon>
        <taxon>Anabantaria</taxon>
        <taxon>Anabantiformes</taxon>
        <taxon>Anabantoidei</taxon>
        <taxon>Anabantidae</taxon>
        <taxon>Anabas</taxon>
    </lineage>
</organism>
<evidence type="ECO:0000313" key="6">
    <source>
        <dbReference type="Proteomes" id="UP000265040"/>
    </source>
</evidence>
<protein>
    <recommendedName>
        <fullName evidence="4">C-type lectin domain-containing protein</fullName>
    </recommendedName>
</protein>
<dbReference type="CDD" id="cd03590">
    <property type="entry name" value="CLECT_DC-SIGN_like"/>
    <property type="match status" value="1"/>
</dbReference>
<dbReference type="GeneID" id="113161710"/>
<accession>A0A3Q1HUP4</accession>
<dbReference type="Gene3D" id="3.10.100.10">
    <property type="entry name" value="Mannose-Binding Protein A, subunit A"/>
    <property type="match status" value="1"/>
</dbReference>
<keyword evidence="1" id="KW-0430">Lectin</keyword>
<dbReference type="PROSITE" id="PS50041">
    <property type="entry name" value="C_TYPE_LECTIN_2"/>
    <property type="match status" value="1"/>
</dbReference>
<dbReference type="InterPro" id="IPR050111">
    <property type="entry name" value="C-type_lectin/snaclec_domain"/>
</dbReference>
<proteinExistence type="predicted"/>
<evidence type="ECO:0000256" key="3">
    <source>
        <dbReference type="SAM" id="Phobius"/>
    </source>
</evidence>
<name>A0A3Q1HUP4_ANATE</name>
<dbReference type="GO" id="GO:0030246">
    <property type="term" value="F:carbohydrate binding"/>
    <property type="evidence" value="ECO:0007669"/>
    <property type="project" value="UniProtKB-KW"/>
</dbReference>
<dbReference type="STRING" id="64144.ENSATEP00000008768"/>
<dbReference type="SMART" id="SM00034">
    <property type="entry name" value="CLECT"/>
    <property type="match status" value="1"/>
</dbReference>
<dbReference type="Ensembl" id="ENSATET00000008921.3">
    <property type="protein sequence ID" value="ENSATEP00000008768.1"/>
    <property type="gene ID" value="ENSATEG00000006162.3"/>
</dbReference>
<evidence type="ECO:0000313" key="5">
    <source>
        <dbReference type="Ensembl" id="ENSATEP00000008768.1"/>
    </source>
</evidence>
<keyword evidence="3" id="KW-1133">Transmembrane helix</keyword>
<evidence type="ECO:0000256" key="2">
    <source>
        <dbReference type="SAM" id="Coils"/>
    </source>
</evidence>
<dbReference type="InterPro" id="IPR001304">
    <property type="entry name" value="C-type_lectin-like"/>
</dbReference>
<dbReference type="InterPro" id="IPR016187">
    <property type="entry name" value="CTDL_fold"/>
</dbReference>
<keyword evidence="2" id="KW-0175">Coiled coil</keyword>
<keyword evidence="6" id="KW-1185">Reference proteome</keyword>
<dbReference type="SUPFAM" id="SSF56436">
    <property type="entry name" value="C-type lectin-like"/>
    <property type="match status" value="1"/>
</dbReference>
<keyword evidence="3" id="KW-0472">Membrane</keyword>
<sequence>MCENTKPDLTGKVRFQRGRNEDRNTGEIYENTYVEESTPSKLQDTTEDRWQGNISSRKWPLVLLVLLCFLLLAAVMVLVVLLIQDKCLNANLSREKEKLYSEMQTLSANLTQKIDELQMKLETAYCPDEWRSYGSSCYLISTTAENWKNGKQSCESLNGHLVIINSREEQKFISSLGLEAWIGLKDQERGSFWKWDDGSVVNTMYWGNGELQDYLSSEKCALISNFYPSSNNWKVLPCTYQLKFICEIGMK</sequence>
<dbReference type="InterPro" id="IPR016186">
    <property type="entry name" value="C-type_lectin-like/link_sf"/>
</dbReference>
<dbReference type="GeneTree" id="ENSGT00940000167252"/>
<feature type="transmembrane region" description="Helical" evidence="3">
    <location>
        <begin position="59"/>
        <end position="83"/>
    </location>
</feature>
<dbReference type="InParanoid" id="A0A3Q1HUP4"/>
<feature type="coiled-coil region" evidence="2">
    <location>
        <begin position="89"/>
        <end position="120"/>
    </location>
</feature>
<feature type="domain" description="C-type lectin" evidence="4">
    <location>
        <begin position="133"/>
        <end position="247"/>
    </location>
</feature>
<evidence type="ECO:0000256" key="1">
    <source>
        <dbReference type="ARBA" id="ARBA00022734"/>
    </source>
</evidence>
<dbReference type="PANTHER" id="PTHR22803">
    <property type="entry name" value="MANNOSE, PHOSPHOLIPASE, LECTIN RECEPTOR RELATED"/>
    <property type="match status" value="1"/>
</dbReference>
<dbReference type="RefSeq" id="XP_026215281.1">
    <property type="nucleotide sequence ID" value="XM_026359496.1"/>
</dbReference>
<evidence type="ECO:0000259" key="4">
    <source>
        <dbReference type="PROSITE" id="PS50041"/>
    </source>
</evidence>
<reference evidence="5" key="2">
    <citation type="submission" date="2025-08" db="UniProtKB">
        <authorList>
            <consortium name="Ensembl"/>
        </authorList>
    </citation>
    <scope>IDENTIFICATION</scope>
</reference>
<reference evidence="5" key="3">
    <citation type="submission" date="2025-09" db="UniProtKB">
        <authorList>
            <consortium name="Ensembl"/>
        </authorList>
    </citation>
    <scope>IDENTIFICATION</scope>
</reference>
<dbReference type="AlphaFoldDB" id="A0A3Q1HUP4"/>